<dbReference type="InterPro" id="IPR036291">
    <property type="entry name" value="NAD(P)-bd_dom_sf"/>
</dbReference>
<dbReference type="Proteomes" id="UP000749040">
    <property type="component" value="Unassembled WGS sequence"/>
</dbReference>
<comment type="caution">
    <text evidence="5">The sequence shown here is derived from an EMBL/GenBank/DDBJ whole genome shotgun (WGS) entry which is preliminary data.</text>
</comment>
<dbReference type="PRINTS" id="PR00080">
    <property type="entry name" value="SDRFAMILY"/>
</dbReference>
<evidence type="ECO:0000313" key="6">
    <source>
        <dbReference type="Proteomes" id="UP000749040"/>
    </source>
</evidence>
<keyword evidence="2" id="KW-0560">Oxidoreductase</keyword>
<dbReference type="PRINTS" id="PR00081">
    <property type="entry name" value="GDHRDH"/>
</dbReference>
<dbReference type="SMART" id="SM00822">
    <property type="entry name" value="PKS_KR"/>
    <property type="match status" value="1"/>
</dbReference>
<evidence type="ECO:0000256" key="2">
    <source>
        <dbReference type="ARBA" id="ARBA00023002"/>
    </source>
</evidence>
<dbReference type="RefSeq" id="WP_205356929.1">
    <property type="nucleotide sequence ID" value="NZ_JADKYB010000005.1"/>
</dbReference>
<dbReference type="SUPFAM" id="SSF51735">
    <property type="entry name" value="NAD(P)-binding Rossmann-fold domains"/>
    <property type="match status" value="1"/>
</dbReference>
<dbReference type="PANTHER" id="PTHR44196:SF1">
    <property type="entry name" value="DEHYDROGENASE_REDUCTASE SDR FAMILY MEMBER 7B"/>
    <property type="match status" value="1"/>
</dbReference>
<dbReference type="PROSITE" id="PS00061">
    <property type="entry name" value="ADH_SHORT"/>
    <property type="match status" value="1"/>
</dbReference>
<accession>A0ABS2TPR3</accession>
<evidence type="ECO:0000313" key="5">
    <source>
        <dbReference type="EMBL" id="MBM9505062.1"/>
    </source>
</evidence>
<dbReference type="InterPro" id="IPR002347">
    <property type="entry name" value="SDR_fam"/>
</dbReference>
<evidence type="ECO:0000256" key="1">
    <source>
        <dbReference type="ARBA" id="ARBA00006484"/>
    </source>
</evidence>
<gene>
    <name evidence="5" type="ORF">ITX44_11015</name>
</gene>
<dbReference type="Gene3D" id="3.40.50.720">
    <property type="entry name" value="NAD(P)-binding Rossmann-like Domain"/>
    <property type="match status" value="1"/>
</dbReference>
<keyword evidence="6" id="KW-1185">Reference proteome</keyword>
<dbReference type="PANTHER" id="PTHR44196">
    <property type="entry name" value="DEHYDROGENASE/REDUCTASE SDR FAMILY MEMBER 7B"/>
    <property type="match status" value="1"/>
</dbReference>
<reference evidence="5 6" key="1">
    <citation type="submission" date="2021-01" db="EMBL/GenBank/DDBJ databases">
        <title>Streptomyces acididurans sp. nov., isolated from a peat swamp forest soil.</title>
        <authorList>
            <person name="Chantavorakit T."/>
            <person name="Duangmal K."/>
        </authorList>
    </citation>
    <scope>NUCLEOTIDE SEQUENCE [LARGE SCALE GENOMIC DNA]</scope>
    <source>
        <strain evidence="5 6">KK5PA1</strain>
    </source>
</reference>
<evidence type="ECO:0000256" key="3">
    <source>
        <dbReference type="RuleBase" id="RU000363"/>
    </source>
</evidence>
<dbReference type="EMBL" id="JADKYB010000005">
    <property type="protein sequence ID" value="MBM9505062.1"/>
    <property type="molecule type" value="Genomic_DNA"/>
</dbReference>
<proteinExistence type="inferred from homology"/>
<dbReference type="InterPro" id="IPR020904">
    <property type="entry name" value="Sc_DH/Rdtase_CS"/>
</dbReference>
<comment type="similarity">
    <text evidence="1 3">Belongs to the short-chain dehydrogenases/reductases (SDR) family.</text>
</comment>
<feature type="domain" description="Ketoreductase" evidence="4">
    <location>
        <begin position="9"/>
        <end position="188"/>
    </location>
</feature>
<dbReference type="Pfam" id="PF00106">
    <property type="entry name" value="adh_short"/>
    <property type="match status" value="1"/>
</dbReference>
<dbReference type="NCBIfam" id="NF004526">
    <property type="entry name" value="PRK05872.1"/>
    <property type="match status" value="1"/>
</dbReference>
<sequence>MSGAALDGRVAVVTGAARGVGAQLARRLSARGARVALVGLEPEEMKKVAASLDGEAVTWAADVTDRQVMARVAEEVVGRFGRVDVVVANAGVATGGTFLDGDPDAFDRVIHVNLLGSTVTARVFLPALLASHGYFLQIASLAAITPAPMMTAYCASKSGAEAFAHSLRGELGHKGVGVGVAYLSWTDTDMVRGADEDEAMRRMRARLPWPANRTYALDPAVERLVDGIVRRSPHVYAQWWLRGMQPVRGFLPLLLGGALARREMRRAEPELARGLAVRRGLVGLGGAADESARTSSHHAP</sequence>
<evidence type="ECO:0000259" key="4">
    <source>
        <dbReference type="SMART" id="SM00822"/>
    </source>
</evidence>
<name>A0ABS2TPR3_9ACTN</name>
<protein>
    <submittedName>
        <fullName evidence="5">SDR family oxidoreductase</fullName>
    </submittedName>
</protein>
<organism evidence="5 6">
    <name type="scientific">Actinacidiphila acididurans</name>
    <dbReference type="NCBI Taxonomy" id="2784346"/>
    <lineage>
        <taxon>Bacteria</taxon>
        <taxon>Bacillati</taxon>
        <taxon>Actinomycetota</taxon>
        <taxon>Actinomycetes</taxon>
        <taxon>Kitasatosporales</taxon>
        <taxon>Streptomycetaceae</taxon>
        <taxon>Actinacidiphila</taxon>
    </lineage>
</organism>
<dbReference type="InterPro" id="IPR057326">
    <property type="entry name" value="KR_dom"/>
</dbReference>